<evidence type="ECO:0000313" key="1">
    <source>
        <dbReference type="EMBL" id="SDX01869.1"/>
    </source>
</evidence>
<evidence type="ECO:0000313" key="2">
    <source>
        <dbReference type="Proteomes" id="UP000198711"/>
    </source>
</evidence>
<gene>
    <name evidence="1" type="ORF">SAMN05444410_10849</name>
</gene>
<name>A0A8X8LBL7_9BACT</name>
<proteinExistence type="predicted"/>
<accession>A0A8X8LBL7</accession>
<organism evidence="1 2">
    <name type="scientific">Hydrobacter penzbergensis</name>
    <dbReference type="NCBI Taxonomy" id="1235997"/>
    <lineage>
        <taxon>Bacteria</taxon>
        <taxon>Pseudomonadati</taxon>
        <taxon>Bacteroidota</taxon>
        <taxon>Chitinophagia</taxon>
        <taxon>Chitinophagales</taxon>
        <taxon>Chitinophagaceae</taxon>
        <taxon>Hydrobacter</taxon>
    </lineage>
</organism>
<dbReference type="RefSeq" id="WP_092723882.1">
    <property type="nucleotide sequence ID" value="NZ_FNNO01000008.1"/>
</dbReference>
<reference evidence="1 2" key="1">
    <citation type="submission" date="2016-10" db="EMBL/GenBank/DDBJ databases">
        <authorList>
            <person name="Varghese N."/>
            <person name="Submissions S."/>
        </authorList>
    </citation>
    <scope>NUCLEOTIDE SEQUENCE [LARGE SCALE GENOMIC DNA]</scope>
    <source>
        <strain evidence="1 2">DSM 25353</strain>
    </source>
</reference>
<protein>
    <submittedName>
        <fullName evidence="1">Uncharacterized protein</fullName>
    </submittedName>
</protein>
<sequence>MAIRFDLEALIRKGLIPKEALDIVLCHFVKRHLRAQKEGISFPRYHFKVCPFTKDFRKTNRIILISPQGAALSRLKSQYAKKPKNPV</sequence>
<comment type="caution">
    <text evidence="1">The sequence shown here is derived from an EMBL/GenBank/DDBJ whole genome shotgun (WGS) entry which is preliminary data.</text>
</comment>
<keyword evidence="2" id="KW-1185">Reference proteome</keyword>
<dbReference type="EMBL" id="FNNO01000008">
    <property type="protein sequence ID" value="SDX01869.1"/>
    <property type="molecule type" value="Genomic_DNA"/>
</dbReference>
<dbReference type="AlphaFoldDB" id="A0A8X8LBL7"/>
<dbReference type="Proteomes" id="UP000198711">
    <property type="component" value="Unassembled WGS sequence"/>
</dbReference>